<dbReference type="Proteomes" id="UP000004995">
    <property type="component" value="Unassembled WGS sequence"/>
</dbReference>
<keyword evidence="2" id="KW-1185">Reference proteome</keyword>
<dbReference type="EMBL" id="AGNK02004904">
    <property type="status" value="NOT_ANNOTATED_CDS"/>
    <property type="molecule type" value="Genomic_DNA"/>
</dbReference>
<dbReference type="InParanoid" id="K3ZPA9"/>
<organism evidence="1 2">
    <name type="scientific">Setaria italica</name>
    <name type="common">Foxtail millet</name>
    <name type="synonym">Panicum italicum</name>
    <dbReference type="NCBI Taxonomy" id="4555"/>
    <lineage>
        <taxon>Eukaryota</taxon>
        <taxon>Viridiplantae</taxon>
        <taxon>Streptophyta</taxon>
        <taxon>Embryophyta</taxon>
        <taxon>Tracheophyta</taxon>
        <taxon>Spermatophyta</taxon>
        <taxon>Magnoliopsida</taxon>
        <taxon>Liliopsida</taxon>
        <taxon>Poales</taxon>
        <taxon>Poaceae</taxon>
        <taxon>PACMAD clade</taxon>
        <taxon>Panicoideae</taxon>
        <taxon>Panicodae</taxon>
        <taxon>Paniceae</taxon>
        <taxon>Cenchrinae</taxon>
        <taxon>Setaria</taxon>
    </lineage>
</organism>
<dbReference type="EnsemblPlants" id="KQK94502">
    <property type="protein sequence ID" value="KQK94502"/>
    <property type="gene ID" value="SETIT_028439mg"/>
</dbReference>
<dbReference type="HOGENOM" id="CLU_3176367_0_0_1"/>
<dbReference type="Gramene" id="KQK94502">
    <property type="protein sequence ID" value="KQK94502"/>
    <property type="gene ID" value="SETIT_028439mg"/>
</dbReference>
<protein>
    <submittedName>
        <fullName evidence="1">Uncharacterized protein</fullName>
    </submittedName>
</protein>
<evidence type="ECO:0000313" key="1">
    <source>
        <dbReference type="EnsemblPlants" id="KQK94502"/>
    </source>
</evidence>
<proteinExistence type="predicted"/>
<reference evidence="2" key="1">
    <citation type="journal article" date="2012" name="Nat. Biotechnol.">
        <title>Reference genome sequence of the model plant Setaria.</title>
        <authorList>
            <person name="Bennetzen J.L."/>
            <person name="Schmutz J."/>
            <person name="Wang H."/>
            <person name="Percifield R."/>
            <person name="Hawkins J."/>
            <person name="Pontaroli A.C."/>
            <person name="Estep M."/>
            <person name="Feng L."/>
            <person name="Vaughn J.N."/>
            <person name="Grimwood J."/>
            <person name="Jenkins J."/>
            <person name="Barry K."/>
            <person name="Lindquist E."/>
            <person name="Hellsten U."/>
            <person name="Deshpande S."/>
            <person name="Wang X."/>
            <person name="Wu X."/>
            <person name="Mitros T."/>
            <person name="Triplett J."/>
            <person name="Yang X."/>
            <person name="Ye C.Y."/>
            <person name="Mauro-Herrera M."/>
            <person name="Wang L."/>
            <person name="Li P."/>
            <person name="Sharma M."/>
            <person name="Sharma R."/>
            <person name="Ronald P.C."/>
            <person name="Panaud O."/>
            <person name="Kellogg E.A."/>
            <person name="Brutnell T.P."/>
            <person name="Doust A.N."/>
            <person name="Tuskan G.A."/>
            <person name="Rokhsar D."/>
            <person name="Devos K.M."/>
        </authorList>
    </citation>
    <scope>NUCLEOTIDE SEQUENCE [LARGE SCALE GENOMIC DNA]</scope>
    <source>
        <strain evidence="2">cv. Yugu1</strain>
    </source>
</reference>
<dbReference type="AlphaFoldDB" id="K3ZPA9"/>
<name>K3ZPA9_SETIT</name>
<accession>K3ZPA9</accession>
<evidence type="ECO:0000313" key="2">
    <source>
        <dbReference type="Proteomes" id="UP000004995"/>
    </source>
</evidence>
<reference evidence="1" key="2">
    <citation type="submission" date="2018-08" db="UniProtKB">
        <authorList>
            <consortium name="EnsemblPlants"/>
        </authorList>
    </citation>
    <scope>IDENTIFICATION</scope>
    <source>
        <strain evidence="1">Yugu1</strain>
    </source>
</reference>
<sequence>MLLHFKKMRAQRKSVHLLSTKGSIGMEWNGGELRITRSFILWGSFGS</sequence>